<reference evidence="11 13" key="1">
    <citation type="submission" date="2019-06" db="EMBL/GenBank/DDBJ databases">
        <title>Mycoplasma nasistruthionis sp. nov. str Ms03.</title>
        <authorList>
            <person name="Botes A."/>
        </authorList>
    </citation>
    <scope>NUCLEOTIDE SEQUENCE [LARGE SCALE GENOMIC DNA]</scope>
    <source>
        <strain evidence="11 13">Ms03</strain>
    </source>
</reference>
<gene>
    <name evidence="5 11" type="primary">nusG</name>
    <name evidence="10" type="ORF">FG904_00485</name>
    <name evidence="11" type="ORF">FIV53_00470</name>
</gene>
<dbReference type="GO" id="GO:0005829">
    <property type="term" value="C:cytosol"/>
    <property type="evidence" value="ECO:0007669"/>
    <property type="project" value="TreeGrafter"/>
</dbReference>
<proteinExistence type="inferred from homology"/>
<feature type="domain" description="KOW" evidence="9">
    <location>
        <begin position="144"/>
        <end position="171"/>
    </location>
</feature>
<dbReference type="CDD" id="cd09891">
    <property type="entry name" value="NGN_Bact_1"/>
    <property type="match status" value="1"/>
</dbReference>
<dbReference type="GO" id="GO:0006412">
    <property type="term" value="P:translation"/>
    <property type="evidence" value="ECO:0007669"/>
    <property type="project" value="InterPro"/>
</dbReference>
<evidence type="ECO:0000259" key="8">
    <source>
        <dbReference type="SMART" id="SM00738"/>
    </source>
</evidence>
<accession>A0A4Y6I615</accession>
<dbReference type="PROSITE" id="PS01108">
    <property type="entry name" value="RIBOSOMAL_L24"/>
    <property type="match status" value="1"/>
</dbReference>
<dbReference type="GO" id="GO:0031564">
    <property type="term" value="P:transcription antitermination"/>
    <property type="evidence" value="ECO:0007669"/>
    <property type="project" value="UniProtKB-UniRule"/>
</dbReference>
<dbReference type="PANTHER" id="PTHR30265">
    <property type="entry name" value="RHO-INTERACTING TRANSCRIPTION TERMINATION FACTOR NUSG"/>
    <property type="match status" value="1"/>
</dbReference>
<dbReference type="SUPFAM" id="SSF82679">
    <property type="entry name" value="N-utilization substance G protein NusG, N-terminal domain"/>
    <property type="match status" value="1"/>
</dbReference>
<dbReference type="Proteomes" id="UP000305457">
    <property type="component" value="Chromosome"/>
</dbReference>
<dbReference type="SMART" id="SM00738">
    <property type="entry name" value="NGN"/>
    <property type="match status" value="1"/>
</dbReference>
<evidence type="ECO:0000313" key="12">
    <source>
        <dbReference type="Proteomes" id="UP000305457"/>
    </source>
</evidence>
<dbReference type="SUPFAM" id="SSF50104">
    <property type="entry name" value="Translation proteins SH3-like domain"/>
    <property type="match status" value="1"/>
</dbReference>
<dbReference type="CDD" id="cd06091">
    <property type="entry name" value="KOW_NusG"/>
    <property type="match status" value="1"/>
</dbReference>
<dbReference type="AlphaFoldDB" id="A0A4Y6I615"/>
<dbReference type="Gene3D" id="2.30.30.30">
    <property type="match status" value="1"/>
</dbReference>
<dbReference type="RefSeq" id="WP_139591983.1">
    <property type="nucleotide sequence ID" value="NZ_CP040825.1"/>
</dbReference>
<dbReference type="Gene3D" id="3.30.70.940">
    <property type="entry name" value="NusG, N-terminal domain"/>
    <property type="match status" value="1"/>
</dbReference>
<comment type="function">
    <text evidence="5 7">Participates in transcription elongation, termination and antitermination.</text>
</comment>
<evidence type="ECO:0000313" key="11">
    <source>
        <dbReference type="EMBL" id="QDF64792.1"/>
    </source>
</evidence>
<dbReference type="EMBL" id="CP041147">
    <property type="protein sequence ID" value="QDF64792.1"/>
    <property type="molecule type" value="Genomic_DNA"/>
</dbReference>
<keyword evidence="13" id="KW-1185">Reference proteome</keyword>
<accession>A0A5B7XVE4</accession>
<dbReference type="KEGG" id="mnh:FG904_00485"/>
<dbReference type="GO" id="GO:0006353">
    <property type="term" value="P:DNA-templated transcription termination"/>
    <property type="evidence" value="ECO:0007669"/>
    <property type="project" value="UniProtKB-UniRule"/>
</dbReference>
<dbReference type="PANTHER" id="PTHR30265:SF2">
    <property type="entry name" value="TRANSCRIPTION TERMINATION_ANTITERMINATION PROTEIN NUSG"/>
    <property type="match status" value="1"/>
</dbReference>
<evidence type="ECO:0000313" key="13">
    <source>
        <dbReference type="Proteomes" id="UP000315201"/>
    </source>
</evidence>
<dbReference type="EMBL" id="CP040825">
    <property type="protein sequence ID" value="QCZ36500.1"/>
    <property type="molecule type" value="Genomic_DNA"/>
</dbReference>
<reference evidence="10 12" key="2">
    <citation type="submission" date="2019-06" db="EMBL/GenBank/DDBJ databases">
        <title>Mycoplasma sp. 2F1A isolated from ostrich.</title>
        <authorList>
            <person name="Spergser J."/>
        </authorList>
    </citation>
    <scope>NUCLEOTIDE SEQUENCE [LARGE SCALE GENOMIC DNA]</scope>
    <source>
        <strain evidence="10 12">2F1A</strain>
    </source>
</reference>
<dbReference type="InterPro" id="IPR014722">
    <property type="entry name" value="Rib_uL2_dom2"/>
</dbReference>
<dbReference type="GO" id="GO:0003735">
    <property type="term" value="F:structural constituent of ribosome"/>
    <property type="evidence" value="ECO:0007669"/>
    <property type="project" value="InterPro"/>
</dbReference>
<evidence type="ECO:0000256" key="4">
    <source>
        <dbReference type="ARBA" id="ARBA00023163"/>
    </source>
</evidence>
<protein>
    <recommendedName>
        <fullName evidence="5 6">Transcription termination/antitermination protein NusG</fullName>
    </recommendedName>
</protein>
<dbReference type="NCBIfam" id="TIGR01956">
    <property type="entry name" value="NusG_myco"/>
    <property type="match status" value="1"/>
</dbReference>
<dbReference type="InterPro" id="IPR043425">
    <property type="entry name" value="NusG-like"/>
</dbReference>
<dbReference type="InterPro" id="IPR047050">
    <property type="entry name" value="NGN"/>
</dbReference>
<dbReference type="GO" id="GO:0006354">
    <property type="term" value="P:DNA-templated transcription elongation"/>
    <property type="evidence" value="ECO:0007669"/>
    <property type="project" value="UniProtKB-UniRule"/>
</dbReference>
<dbReference type="HAMAP" id="MF_00948">
    <property type="entry name" value="NusG"/>
    <property type="match status" value="1"/>
</dbReference>
<sequence>MDKNFKWYMISTVRGKEEQVLEALNNRIVAEKVAHCFDSEATEFGAFKIFKKPTITAKEMDKKRLGEAYKIKEVNIYPGYIFGRIDFTDEAWFVVRNTQFVTGIIGSSGKGAKPTPVEAREIRKMFQKEKEARDQFNSGKNLLHLQLNDIVEVVDGPYKGEKGPIVKLDINYNNATIIIESFGKKTEVELDLDNLKPTEEY</sequence>
<organism evidence="11 13">
    <name type="scientific">Mycoplasma nasistruthionis</name>
    <dbReference type="NCBI Taxonomy" id="353852"/>
    <lineage>
        <taxon>Bacteria</taxon>
        <taxon>Bacillati</taxon>
        <taxon>Mycoplasmatota</taxon>
        <taxon>Mollicutes</taxon>
        <taxon>Mycoplasmataceae</taxon>
        <taxon>Mycoplasma</taxon>
    </lineage>
</organism>
<dbReference type="InterPro" id="IPR006645">
    <property type="entry name" value="NGN-like_dom"/>
</dbReference>
<dbReference type="InterPro" id="IPR005825">
    <property type="entry name" value="Ribosomal_uL24_CS"/>
</dbReference>
<evidence type="ECO:0000256" key="2">
    <source>
        <dbReference type="ARBA" id="ARBA00022814"/>
    </source>
</evidence>
<keyword evidence="3 5" id="KW-0805">Transcription regulation</keyword>
<keyword evidence="4 5" id="KW-0804">Transcription</keyword>
<dbReference type="Proteomes" id="UP000315201">
    <property type="component" value="Chromosome"/>
</dbReference>
<evidence type="ECO:0000256" key="6">
    <source>
        <dbReference type="NCBIfam" id="TIGR01956"/>
    </source>
</evidence>
<dbReference type="Pfam" id="PF00467">
    <property type="entry name" value="KOW"/>
    <property type="match status" value="1"/>
</dbReference>
<dbReference type="InterPro" id="IPR005824">
    <property type="entry name" value="KOW"/>
</dbReference>
<keyword evidence="2 5" id="KW-0889">Transcription antitermination</keyword>
<dbReference type="InterPro" id="IPR036735">
    <property type="entry name" value="NGN_dom_sf"/>
</dbReference>
<evidence type="ECO:0000256" key="5">
    <source>
        <dbReference type="HAMAP-Rule" id="MF_00948"/>
    </source>
</evidence>
<dbReference type="PRINTS" id="PR00338">
    <property type="entry name" value="NUSGTNSCPFCT"/>
</dbReference>
<dbReference type="InterPro" id="IPR008991">
    <property type="entry name" value="Translation_prot_SH3-like_sf"/>
</dbReference>
<dbReference type="Pfam" id="PF02357">
    <property type="entry name" value="NusG"/>
    <property type="match status" value="1"/>
</dbReference>
<dbReference type="InterPro" id="IPR010216">
    <property type="entry name" value="Transcrpt_antiterm_NusG_myco"/>
</dbReference>
<dbReference type="SMART" id="SM00739">
    <property type="entry name" value="KOW"/>
    <property type="match status" value="1"/>
</dbReference>
<dbReference type="InterPro" id="IPR001062">
    <property type="entry name" value="Transcrpt_antiterm_NusG"/>
</dbReference>
<dbReference type="GO" id="GO:0032784">
    <property type="term" value="P:regulation of DNA-templated transcription elongation"/>
    <property type="evidence" value="ECO:0007669"/>
    <property type="project" value="InterPro"/>
</dbReference>
<comment type="similarity">
    <text evidence="5 7">Belongs to the NusG family.</text>
</comment>
<evidence type="ECO:0000256" key="3">
    <source>
        <dbReference type="ARBA" id="ARBA00023015"/>
    </source>
</evidence>
<dbReference type="OrthoDB" id="9809075at2"/>
<evidence type="ECO:0000256" key="7">
    <source>
        <dbReference type="RuleBase" id="RU000538"/>
    </source>
</evidence>
<evidence type="ECO:0000259" key="9">
    <source>
        <dbReference type="SMART" id="SM00739"/>
    </source>
</evidence>
<evidence type="ECO:0000256" key="1">
    <source>
        <dbReference type="ARBA" id="ARBA00022472"/>
    </source>
</evidence>
<keyword evidence="1 5" id="KW-0806">Transcription termination</keyword>
<name>A0A4Y6I615_9MOLU</name>
<dbReference type="GO" id="GO:0005840">
    <property type="term" value="C:ribosome"/>
    <property type="evidence" value="ECO:0007669"/>
    <property type="project" value="InterPro"/>
</dbReference>
<feature type="domain" description="NusG-like N-terminal" evidence="8">
    <location>
        <begin position="4"/>
        <end position="129"/>
    </location>
</feature>
<evidence type="ECO:0000313" key="10">
    <source>
        <dbReference type="EMBL" id="QCZ36500.1"/>
    </source>
</evidence>